<accession>A0ABQ4Y2Z8</accession>
<dbReference type="Pfam" id="PF14223">
    <property type="entry name" value="Retrotran_gag_2"/>
    <property type="match status" value="1"/>
</dbReference>
<evidence type="ECO:0000256" key="1">
    <source>
        <dbReference type="SAM" id="MobiDB-lite"/>
    </source>
</evidence>
<sequence>MSTLAEFMIVAGADNRPPMLDEPQYESWKIRMELCIQENGTVRPKTYEELSDKEKLQADCDLKATNIVLQGLPLDVYALVNHHKVSKDIWDIVKLLMQGTSLSKQERKCKLYDEFDKFSYVKGETVYQYYLRFALLINDMNIIQMTMQPVQVNTKFLNSLPPECGKFVTGVKLARDLHTSNYGQLYAYLRQHEAHANEACFMRERFPDPLALVANVHQPPSHFNKYHSHHTTPQYQQLSSTTQHVYSSPPQTNPYGAPHHPQQSPTTLNHTQPFVP</sequence>
<protein>
    <recommendedName>
        <fullName evidence="4">Integrase, catalytic region, zinc finger, CCHC-type, peptidase aspartic, catalytic</fullName>
    </recommendedName>
</protein>
<name>A0ABQ4Y2Z8_9ASTR</name>
<feature type="region of interest" description="Disordered" evidence="1">
    <location>
        <begin position="222"/>
        <end position="276"/>
    </location>
</feature>
<dbReference type="PANTHER" id="PTHR35317:SF23">
    <property type="entry name" value="OS04G0629600 PROTEIN"/>
    <property type="match status" value="1"/>
</dbReference>
<feature type="compositionally biased region" description="Polar residues" evidence="1">
    <location>
        <begin position="231"/>
        <end position="254"/>
    </location>
</feature>
<evidence type="ECO:0000313" key="2">
    <source>
        <dbReference type="EMBL" id="GJS71929.1"/>
    </source>
</evidence>
<keyword evidence="3" id="KW-1185">Reference proteome</keyword>
<gene>
    <name evidence="2" type="ORF">Tco_0704770</name>
</gene>
<comment type="caution">
    <text evidence="2">The sequence shown here is derived from an EMBL/GenBank/DDBJ whole genome shotgun (WGS) entry which is preliminary data.</text>
</comment>
<reference evidence="2" key="2">
    <citation type="submission" date="2022-01" db="EMBL/GenBank/DDBJ databases">
        <authorList>
            <person name="Yamashiro T."/>
            <person name="Shiraishi A."/>
            <person name="Satake H."/>
            <person name="Nakayama K."/>
        </authorList>
    </citation>
    <scope>NUCLEOTIDE SEQUENCE</scope>
</reference>
<dbReference type="PANTHER" id="PTHR35317">
    <property type="entry name" value="OS04G0629600 PROTEIN"/>
    <property type="match status" value="1"/>
</dbReference>
<reference evidence="2" key="1">
    <citation type="journal article" date="2022" name="Int. J. Mol. Sci.">
        <title>Draft Genome of Tanacetum Coccineum: Genomic Comparison of Closely Related Tanacetum-Family Plants.</title>
        <authorList>
            <person name="Yamashiro T."/>
            <person name="Shiraishi A."/>
            <person name="Nakayama K."/>
            <person name="Satake H."/>
        </authorList>
    </citation>
    <scope>NUCLEOTIDE SEQUENCE</scope>
</reference>
<proteinExistence type="predicted"/>
<feature type="compositionally biased region" description="Polar residues" evidence="1">
    <location>
        <begin position="261"/>
        <end position="276"/>
    </location>
</feature>
<evidence type="ECO:0000313" key="3">
    <source>
        <dbReference type="Proteomes" id="UP001151760"/>
    </source>
</evidence>
<organism evidence="2 3">
    <name type="scientific">Tanacetum coccineum</name>
    <dbReference type="NCBI Taxonomy" id="301880"/>
    <lineage>
        <taxon>Eukaryota</taxon>
        <taxon>Viridiplantae</taxon>
        <taxon>Streptophyta</taxon>
        <taxon>Embryophyta</taxon>
        <taxon>Tracheophyta</taxon>
        <taxon>Spermatophyta</taxon>
        <taxon>Magnoliopsida</taxon>
        <taxon>eudicotyledons</taxon>
        <taxon>Gunneridae</taxon>
        <taxon>Pentapetalae</taxon>
        <taxon>asterids</taxon>
        <taxon>campanulids</taxon>
        <taxon>Asterales</taxon>
        <taxon>Asteraceae</taxon>
        <taxon>Asteroideae</taxon>
        <taxon>Anthemideae</taxon>
        <taxon>Anthemidinae</taxon>
        <taxon>Tanacetum</taxon>
    </lineage>
</organism>
<evidence type="ECO:0008006" key="4">
    <source>
        <dbReference type="Google" id="ProtNLM"/>
    </source>
</evidence>
<dbReference type="Proteomes" id="UP001151760">
    <property type="component" value="Unassembled WGS sequence"/>
</dbReference>
<dbReference type="EMBL" id="BQNB010010043">
    <property type="protein sequence ID" value="GJS71929.1"/>
    <property type="molecule type" value="Genomic_DNA"/>
</dbReference>